<dbReference type="Pfam" id="PF01545">
    <property type="entry name" value="Cation_efflux"/>
    <property type="match status" value="1"/>
</dbReference>
<feature type="transmembrane region" description="Helical" evidence="8">
    <location>
        <begin position="93"/>
        <end position="114"/>
    </location>
</feature>
<proteinExistence type="inferred from homology"/>
<evidence type="ECO:0000313" key="11">
    <source>
        <dbReference type="EMBL" id="KAB8218131.1"/>
    </source>
</evidence>
<dbReference type="InterPro" id="IPR058533">
    <property type="entry name" value="Cation_efflux_TM"/>
</dbReference>
<dbReference type="InterPro" id="IPR002524">
    <property type="entry name" value="Cation_efflux"/>
</dbReference>
<feature type="domain" description="Cation efflux protein cytoplasmic" evidence="10">
    <location>
        <begin position="347"/>
        <end position="407"/>
    </location>
</feature>
<dbReference type="Pfam" id="PF16916">
    <property type="entry name" value="ZT_dimer"/>
    <property type="match status" value="1"/>
</dbReference>
<keyword evidence="4 8" id="KW-0812">Transmembrane</keyword>
<evidence type="ECO:0000256" key="7">
    <source>
        <dbReference type="ARBA" id="ARBA00023136"/>
    </source>
</evidence>
<comment type="similarity">
    <text evidence="2">Belongs to the cation diffusion facilitator (CDF) transporter (TC 2.A.4) family. SLC30A subfamily.</text>
</comment>
<feature type="transmembrane region" description="Helical" evidence="8">
    <location>
        <begin position="142"/>
        <end position="164"/>
    </location>
</feature>
<feature type="transmembrane region" description="Helical" evidence="8">
    <location>
        <begin position="58"/>
        <end position="81"/>
    </location>
</feature>
<evidence type="ECO:0000256" key="3">
    <source>
        <dbReference type="ARBA" id="ARBA00022448"/>
    </source>
</evidence>
<dbReference type="GO" id="GO:0006882">
    <property type="term" value="P:intracellular zinc ion homeostasis"/>
    <property type="evidence" value="ECO:0007669"/>
    <property type="project" value="TreeGrafter"/>
</dbReference>
<evidence type="ECO:0000256" key="2">
    <source>
        <dbReference type="ARBA" id="ARBA00008873"/>
    </source>
</evidence>
<dbReference type="PANTHER" id="PTHR45820:SF5">
    <property type="entry name" value="DIFFUSION FACILITATOR FAMILY METAL ION TRANSPORTER, PUTATIVE-RELATED"/>
    <property type="match status" value="1"/>
</dbReference>
<gene>
    <name evidence="11" type="ORF">BDV33DRAFT_192941</name>
</gene>
<evidence type="ECO:0000256" key="8">
    <source>
        <dbReference type="SAM" id="Phobius"/>
    </source>
</evidence>
<evidence type="ECO:0000259" key="10">
    <source>
        <dbReference type="Pfam" id="PF16916"/>
    </source>
</evidence>
<dbReference type="GO" id="GO:0005385">
    <property type="term" value="F:zinc ion transmembrane transporter activity"/>
    <property type="evidence" value="ECO:0007669"/>
    <property type="project" value="TreeGrafter"/>
</dbReference>
<reference evidence="11 12" key="1">
    <citation type="submission" date="2019-04" db="EMBL/GenBank/DDBJ databases">
        <title>Fungal friends and foes A comparative genomics study of 23 Aspergillus species from section Flavi.</title>
        <authorList>
            <consortium name="DOE Joint Genome Institute"/>
            <person name="Kjaerbolling I."/>
            <person name="Vesth T.C."/>
            <person name="Frisvad J.C."/>
            <person name="Nybo J.L."/>
            <person name="Theobald S."/>
            <person name="Kildgaard S."/>
            <person name="Petersen T.I."/>
            <person name="Kuo A."/>
            <person name="Sato A."/>
            <person name="Lyhne E.K."/>
            <person name="Kogle M.E."/>
            <person name="Wiebenga A."/>
            <person name="Kun R.S."/>
            <person name="Lubbers R.J."/>
            <person name="Makela M.R."/>
            <person name="Barry K."/>
            <person name="Chovatia M."/>
            <person name="Clum A."/>
            <person name="Daum C."/>
            <person name="Haridas S."/>
            <person name="He G."/>
            <person name="LaButti K."/>
            <person name="Lipzen A."/>
            <person name="Mondo S."/>
            <person name="Pangilinan J."/>
            <person name="Riley R."/>
            <person name="Salamov A."/>
            <person name="Simmons B.A."/>
            <person name="Magnuson J.K."/>
            <person name="Henrissat B."/>
            <person name="Mortensen U.H."/>
            <person name="Larsen T.O."/>
            <person name="De vries R.P."/>
            <person name="Grigoriev I.V."/>
            <person name="Machida M."/>
            <person name="Baker S.E."/>
            <person name="Andersen M.R."/>
        </authorList>
    </citation>
    <scope>NUCLEOTIDE SEQUENCE [LARGE SCALE GENOMIC DNA]</scope>
    <source>
        <strain evidence="11 12">CBS 126849</strain>
    </source>
</reference>
<feature type="transmembrane region" description="Helical" evidence="8">
    <location>
        <begin position="34"/>
        <end position="51"/>
    </location>
</feature>
<organism evidence="11 12">
    <name type="scientific">Aspergillus novoparasiticus</name>
    <dbReference type="NCBI Taxonomy" id="986946"/>
    <lineage>
        <taxon>Eukaryota</taxon>
        <taxon>Fungi</taxon>
        <taxon>Dikarya</taxon>
        <taxon>Ascomycota</taxon>
        <taxon>Pezizomycotina</taxon>
        <taxon>Eurotiomycetes</taxon>
        <taxon>Eurotiomycetidae</taxon>
        <taxon>Eurotiales</taxon>
        <taxon>Aspergillaceae</taxon>
        <taxon>Aspergillus</taxon>
        <taxon>Aspergillus subgen. Circumdati</taxon>
    </lineage>
</organism>
<dbReference type="InterPro" id="IPR027469">
    <property type="entry name" value="Cation_efflux_TMD_sf"/>
</dbReference>
<comment type="subcellular location">
    <subcellularLocation>
        <location evidence="1">Membrane</location>
        <topology evidence="1">Multi-pass membrane protein</topology>
    </subcellularLocation>
</comment>
<evidence type="ECO:0000256" key="5">
    <source>
        <dbReference type="ARBA" id="ARBA00022833"/>
    </source>
</evidence>
<accession>A0A5N6EKI9</accession>
<keyword evidence="12" id="KW-1185">Reference proteome</keyword>
<name>A0A5N6EKI9_9EURO</name>
<sequence length="450" mass="49339">MWVHAEQRRVSAILRASLLMTRRCMMTGSNSSSLMIRLSAVIGISSVFFVAEISSKDALLFFFLPFLRFLVFAPCCLRIVGFYTHSLALIADAFHYLNDLIGFIVALVALRVRCLDSSQILHKRLTDDAPKSLSFGWQRAQLLGAFFNGALLFALGISVFLQSIERFISLQYVENPKLMFIMGAVGLGLNLISAIFLHEHDHGHGHHGHSAAPLSPIPHSSVESDISEHHNHKHQLHGTQSTSLGHDLGMLGVLLHVVSDAANNLGVMAAALYGDRPDDYAVFTSSRYLGLVLDCVVTQLRLCIVRRSGLILLESAPNGLDPADVKHDLEKARTNASGAASGEAILVPGVLAIHELHIWRLNQNKTLASVHVVVSDPSVTNFAKTTKTINECFHAYGIHSATLQPETCPMAEVICTEHESVETVQELRKRSLEKCQMMCGTLCEELTCCG</sequence>
<dbReference type="EMBL" id="ML733453">
    <property type="protein sequence ID" value="KAB8218131.1"/>
    <property type="molecule type" value="Genomic_DNA"/>
</dbReference>
<dbReference type="AlphaFoldDB" id="A0A5N6EKI9"/>
<evidence type="ECO:0000256" key="6">
    <source>
        <dbReference type="ARBA" id="ARBA00022989"/>
    </source>
</evidence>
<keyword evidence="3" id="KW-0813">Transport</keyword>
<keyword evidence="6 8" id="KW-1133">Transmembrane helix</keyword>
<dbReference type="PANTHER" id="PTHR45820">
    <property type="entry name" value="FI23527P1"/>
    <property type="match status" value="1"/>
</dbReference>
<protein>
    <submittedName>
        <fullName evidence="11">Cation efflux family-domain-containing protein</fullName>
    </submittedName>
</protein>
<dbReference type="GO" id="GO:0016020">
    <property type="term" value="C:membrane"/>
    <property type="evidence" value="ECO:0007669"/>
    <property type="project" value="UniProtKB-SubCell"/>
</dbReference>
<dbReference type="SUPFAM" id="SSF161111">
    <property type="entry name" value="Cation efflux protein transmembrane domain-like"/>
    <property type="match status" value="1"/>
</dbReference>
<dbReference type="Gene3D" id="1.20.1510.10">
    <property type="entry name" value="Cation efflux protein transmembrane domain"/>
    <property type="match status" value="1"/>
</dbReference>
<keyword evidence="5" id="KW-0862">Zinc</keyword>
<evidence type="ECO:0000256" key="1">
    <source>
        <dbReference type="ARBA" id="ARBA00004141"/>
    </source>
</evidence>
<evidence type="ECO:0000256" key="4">
    <source>
        <dbReference type="ARBA" id="ARBA00022692"/>
    </source>
</evidence>
<keyword evidence="7 8" id="KW-0472">Membrane</keyword>
<dbReference type="InterPro" id="IPR027470">
    <property type="entry name" value="Cation_efflux_CTD"/>
</dbReference>
<evidence type="ECO:0000313" key="12">
    <source>
        <dbReference type="Proteomes" id="UP000326799"/>
    </source>
</evidence>
<feature type="domain" description="Cation efflux protein transmembrane" evidence="9">
    <location>
        <begin position="79"/>
        <end position="272"/>
    </location>
</feature>
<dbReference type="Proteomes" id="UP000326799">
    <property type="component" value="Unassembled WGS sequence"/>
</dbReference>
<dbReference type="NCBIfam" id="TIGR01297">
    <property type="entry name" value="CDF"/>
    <property type="match status" value="1"/>
</dbReference>
<feature type="transmembrane region" description="Helical" evidence="8">
    <location>
        <begin position="176"/>
        <end position="197"/>
    </location>
</feature>
<evidence type="ECO:0000259" key="9">
    <source>
        <dbReference type="Pfam" id="PF01545"/>
    </source>
</evidence>